<keyword evidence="1" id="KW-0812">Transmembrane</keyword>
<feature type="transmembrane region" description="Helical" evidence="1">
    <location>
        <begin position="15"/>
        <end position="38"/>
    </location>
</feature>
<proteinExistence type="predicted"/>
<keyword evidence="1" id="KW-0472">Membrane</keyword>
<dbReference type="Proteomes" id="UP000289546">
    <property type="component" value="Unassembled WGS sequence"/>
</dbReference>
<evidence type="ECO:0000313" key="2">
    <source>
        <dbReference type="EMBL" id="RXH26204.1"/>
    </source>
</evidence>
<dbReference type="RefSeq" id="WP_128920024.1">
    <property type="nucleotide sequence ID" value="NZ_LBJC01000025.1"/>
</dbReference>
<keyword evidence="1" id="KW-1133">Transmembrane helix</keyword>
<feature type="transmembrane region" description="Helical" evidence="1">
    <location>
        <begin position="59"/>
        <end position="80"/>
    </location>
</feature>
<organism evidence="2 3">
    <name type="scientific">Bradyrhizobium nanningense</name>
    <dbReference type="NCBI Taxonomy" id="1325118"/>
    <lineage>
        <taxon>Bacteria</taxon>
        <taxon>Pseudomonadati</taxon>
        <taxon>Pseudomonadota</taxon>
        <taxon>Alphaproteobacteria</taxon>
        <taxon>Hyphomicrobiales</taxon>
        <taxon>Nitrobacteraceae</taxon>
        <taxon>Bradyrhizobium</taxon>
    </lineage>
</organism>
<dbReference type="OrthoDB" id="5955722at2"/>
<evidence type="ECO:0000256" key="1">
    <source>
        <dbReference type="SAM" id="Phobius"/>
    </source>
</evidence>
<dbReference type="AlphaFoldDB" id="A0A4Q0S055"/>
<name>A0A4Q0S055_9BRAD</name>
<feature type="transmembrane region" description="Helical" evidence="1">
    <location>
        <begin position="125"/>
        <end position="148"/>
    </location>
</feature>
<gene>
    <name evidence="2" type="ORF">XH99_22080</name>
</gene>
<sequence length="149" mass="16525">MSAFSNEYYLVIQTIHLLSAVTFGGVVIFEVLILESLHKRLSSKVMMEIEAGIIERARTFMPVVIVLLYATGVLMLRAHFPNLSTMPESSFGRLLLVKIVLAAIVLVCFITAMTLHFLNKMKPAIFKAIHLIVFACIIGIVVLAKAMFA</sequence>
<dbReference type="EMBL" id="LBJQ01000083">
    <property type="protein sequence ID" value="RXH26204.1"/>
    <property type="molecule type" value="Genomic_DNA"/>
</dbReference>
<evidence type="ECO:0000313" key="3">
    <source>
        <dbReference type="Proteomes" id="UP000289546"/>
    </source>
</evidence>
<dbReference type="PIRSF" id="PIRSF015875">
    <property type="entry name" value="UCP015875"/>
    <property type="match status" value="1"/>
</dbReference>
<reference evidence="2 3" key="1">
    <citation type="submission" date="2015-04" db="EMBL/GenBank/DDBJ databases">
        <title>Comparative genomics of rhizobia nodulating Arachis hypogaea in China.</title>
        <authorList>
            <person name="Li Y."/>
        </authorList>
    </citation>
    <scope>NUCLEOTIDE SEQUENCE [LARGE SCALE GENOMIC DNA]</scope>
    <source>
        <strain evidence="2 3">CCBAU 51757</strain>
    </source>
</reference>
<protein>
    <recommendedName>
        <fullName evidence="4">Integral membrane protein</fullName>
    </recommendedName>
</protein>
<comment type="caution">
    <text evidence="2">The sequence shown here is derived from an EMBL/GenBank/DDBJ whole genome shotgun (WGS) entry which is preliminary data.</text>
</comment>
<evidence type="ECO:0008006" key="4">
    <source>
        <dbReference type="Google" id="ProtNLM"/>
    </source>
</evidence>
<accession>A0A4Q0S055</accession>
<keyword evidence="3" id="KW-1185">Reference proteome</keyword>
<dbReference type="InterPro" id="IPR007418">
    <property type="entry name" value="DUF474"/>
</dbReference>
<feature type="transmembrane region" description="Helical" evidence="1">
    <location>
        <begin position="95"/>
        <end position="118"/>
    </location>
</feature>